<comment type="subcellular location">
    <subcellularLocation>
        <location evidence="1">Membrane</location>
        <topology evidence="1">Multi-pass membrane protein</topology>
    </subcellularLocation>
</comment>
<proteinExistence type="predicted"/>
<feature type="transmembrane region" description="Helical" evidence="6">
    <location>
        <begin position="150"/>
        <end position="171"/>
    </location>
</feature>
<protein>
    <submittedName>
        <fullName evidence="8">Unannotated protein</fullName>
    </submittedName>
</protein>
<evidence type="ECO:0000256" key="6">
    <source>
        <dbReference type="SAM" id="Phobius"/>
    </source>
</evidence>
<dbReference type="SUPFAM" id="SSF81995">
    <property type="entry name" value="beta-sandwich domain of Sec23/24"/>
    <property type="match status" value="1"/>
</dbReference>
<evidence type="ECO:0000313" key="8">
    <source>
        <dbReference type="EMBL" id="CAB4341557.1"/>
    </source>
</evidence>
<sequence>MTCSVNHETITTKFCSICGAPKGSGAAAPVAPQWNAPVAPQWNPPAQQYVPPQNLQQQPQYGQPFPQQPAWGAQPLPGYPFPLASRGKRFGALALDALFYMVTCGIGWFIWTLIVWKDGQTPGKQVLKMKTYGTVLARPASWGHMAVRNFLIPLVVSITYIPFYIAFLANYDSYYGYSGEADALQWIGNLVSFAFYLTSFVMFLNSSTNQTLQDRFAKTVVLDESVRY</sequence>
<evidence type="ECO:0000256" key="1">
    <source>
        <dbReference type="ARBA" id="ARBA00004141"/>
    </source>
</evidence>
<gene>
    <name evidence="8" type="ORF">UFOPK3775_00954</name>
</gene>
<keyword evidence="2 6" id="KW-0812">Transmembrane</keyword>
<evidence type="ECO:0000256" key="5">
    <source>
        <dbReference type="SAM" id="MobiDB-lite"/>
    </source>
</evidence>
<feature type="transmembrane region" description="Helical" evidence="6">
    <location>
        <begin position="97"/>
        <end position="116"/>
    </location>
</feature>
<name>A0A6J5ZKZ0_9ZZZZ</name>
<dbReference type="EMBL" id="CAESAK010000137">
    <property type="protein sequence ID" value="CAB4341557.1"/>
    <property type="molecule type" value="Genomic_DNA"/>
</dbReference>
<feature type="region of interest" description="Disordered" evidence="5">
    <location>
        <begin position="43"/>
        <end position="66"/>
    </location>
</feature>
<keyword evidence="4 6" id="KW-0472">Membrane</keyword>
<dbReference type="Pfam" id="PF06271">
    <property type="entry name" value="RDD"/>
    <property type="match status" value="1"/>
</dbReference>
<feature type="domain" description="RDD" evidence="7">
    <location>
        <begin position="91"/>
        <end position="218"/>
    </location>
</feature>
<evidence type="ECO:0000256" key="4">
    <source>
        <dbReference type="ARBA" id="ARBA00023136"/>
    </source>
</evidence>
<evidence type="ECO:0000256" key="2">
    <source>
        <dbReference type="ARBA" id="ARBA00022692"/>
    </source>
</evidence>
<keyword evidence="3 6" id="KW-1133">Transmembrane helix</keyword>
<reference evidence="8" key="1">
    <citation type="submission" date="2020-05" db="EMBL/GenBank/DDBJ databases">
        <authorList>
            <person name="Chiriac C."/>
            <person name="Salcher M."/>
            <person name="Ghai R."/>
            <person name="Kavagutti S V."/>
        </authorList>
    </citation>
    <scope>NUCLEOTIDE SEQUENCE</scope>
</reference>
<evidence type="ECO:0000256" key="3">
    <source>
        <dbReference type="ARBA" id="ARBA00022989"/>
    </source>
</evidence>
<organism evidence="8">
    <name type="scientific">freshwater metagenome</name>
    <dbReference type="NCBI Taxonomy" id="449393"/>
    <lineage>
        <taxon>unclassified sequences</taxon>
        <taxon>metagenomes</taxon>
        <taxon>ecological metagenomes</taxon>
    </lineage>
</organism>
<feature type="compositionally biased region" description="Low complexity" evidence="5">
    <location>
        <begin position="47"/>
        <end position="66"/>
    </location>
</feature>
<feature type="transmembrane region" description="Helical" evidence="6">
    <location>
        <begin position="183"/>
        <end position="205"/>
    </location>
</feature>
<accession>A0A6J5ZKZ0</accession>
<dbReference type="InterPro" id="IPR010432">
    <property type="entry name" value="RDD"/>
</dbReference>
<dbReference type="AlphaFoldDB" id="A0A6J5ZKZ0"/>
<evidence type="ECO:0000259" key="7">
    <source>
        <dbReference type="Pfam" id="PF06271"/>
    </source>
</evidence>
<dbReference type="GO" id="GO:0016020">
    <property type="term" value="C:membrane"/>
    <property type="evidence" value="ECO:0007669"/>
    <property type="project" value="UniProtKB-SubCell"/>
</dbReference>